<keyword evidence="5 7" id="KW-1133">Transmembrane helix</keyword>
<organism evidence="9 10">
    <name type="scientific">Vineibacter terrae</name>
    <dbReference type="NCBI Taxonomy" id="2586908"/>
    <lineage>
        <taxon>Bacteria</taxon>
        <taxon>Pseudomonadati</taxon>
        <taxon>Pseudomonadota</taxon>
        <taxon>Alphaproteobacteria</taxon>
        <taxon>Hyphomicrobiales</taxon>
        <taxon>Vineibacter</taxon>
    </lineage>
</organism>
<dbReference type="InterPro" id="IPR000515">
    <property type="entry name" value="MetI-like"/>
</dbReference>
<feature type="transmembrane region" description="Helical" evidence="7">
    <location>
        <begin position="147"/>
        <end position="164"/>
    </location>
</feature>
<keyword evidence="6 7" id="KW-0472">Membrane</keyword>
<dbReference type="Proteomes" id="UP000321638">
    <property type="component" value="Unassembled WGS sequence"/>
</dbReference>
<accession>A0A5C8PKJ7</accession>
<evidence type="ECO:0000313" key="9">
    <source>
        <dbReference type="EMBL" id="TXL74424.1"/>
    </source>
</evidence>
<protein>
    <submittedName>
        <fullName evidence="9">ABC transporter permease</fullName>
    </submittedName>
</protein>
<dbReference type="Gene3D" id="1.10.3720.10">
    <property type="entry name" value="MetI-like"/>
    <property type="match status" value="1"/>
</dbReference>
<feature type="transmembrane region" description="Helical" evidence="7">
    <location>
        <begin position="86"/>
        <end position="109"/>
    </location>
</feature>
<keyword evidence="3" id="KW-1003">Cell membrane</keyword>
<keyword evidence="10" id="KW-1185">Reference proteome</keyword>
<dbReference type="GO" id="GO:0005886">
    <property type="term" value="C:plasma membrane"/>
    <property type="evidence" value="ECO:0007669"/>
    <property type="project" value="UniProtKB-SubCell"/>
</dbReference>
<feature type="domain" description="ABC transmembrane type-1" evidence="8">
    <location>
        <begin position="82"/>
        <end position="271"/>
    </location>
</feature>
<feature type="transmembrane region" description="Helical" evidence="7">
    <location>
        <begin position="121"/>
        <end position="141"/>
    </location>
</feature>
<dbReference type="InterPro" id="IPR035906">
    <property type="entry name" value="MetI-like_sf"/>
</dbReference>
<comment type="subcellular location">
    <subcellularLocation>
        <location evidence="1 7">Cell membrane</location>
        <topology evidence="1 7">Multi-pass membrane protein</topology>
    </subcellularLocation>
</comment>
<evidence type="ECO:0000259" key="8">
    <source>
        <dbReference type="PROSITE" id="PS50928"/>
    </source>
</evidence>
<feature type="transmembrane region" description="Helical" evidence="7">
    <location>
        <begin position="20"/>
        <end position="43"/>
    </location>
</feature>
<comment type="similarity">
    <text evidence="7">Belongs to the binding-protein-dependent transport system permease family.</text>
</comment>
<dbReference type="Pfam" id="PF12911">
    <property type="entry name" value="OppC_N"/>
    <property type="match status" value="1"/>
</dbReference>
<evidence type="ECO:0000256" key="1">
    <source>
        <dbReference type="ARBA" id="ARBA00004651"/>
    </source>
</evidence>
<evidence type="ECO:0000256" key="4">
    <source>
        <dbReference type="ARBA" id="ARBA00022692"/>
    </source>
</evidence>
<dbReference type="InterPro" id="IPR050366">
    <property type="entry name" value="BP-dependent_transpt_permease"/>
</dbReference>
<name>A0A5C8PKJ7_9HYPH</name>
<dbReference type="OrthoDB" id="9766870at2"/>
<feature type="transmembrane region" description="Helical" evidence="7">
    <location>
        <begin position="203"/>
        <end position="228"/>
    </location>
</feature>
<evidence type="ECO:0000256" key="3">
    <source>
        <dbReference type="ARBA" id="ARBA00022475"/>
    </source>
</evidence>
<feature type="transmembrane region" description="Helical" evidence="7">
    <location>
        <begin position="253"/>
        <end position="270"/>
    </location>
</feature>
<dbReference type="EMBL" id="VDUZ01000018">
    <property type="protein sequence ID" value="TXL74424.1"/>
    <property type="molecule type" value="Genomic_DNA"/>
</dbReference>
<dbReference type="PANTHER" id="PTHR43386:SF25">
    <property type="entry name" value="PEPTIDE ABC TRANSPORTER PERMEASE PROTEIN"/>
    <property type="match status" value="1"/>
</dbReference>
<evidence type="ECO:0000256" key="6">
    <source>
        <dbReference type="ARBA" id="ARBA00023136"/>
    </source>
</evidence>
<evidence type="ECO:0000256" key="5">
    <source>
        <dbReference type="ARBA" id="ARBA00022989"/>
    </source>
</evidence>
<evidence type="ECO:0000313" key="10">
    <source>
        <dbReference type="Proteomes" id="UP000321638"/>
    </source>
</evidence>
<dbReference type="InterPro" id="IPR025966">
    <property type="entry name" value="OppC_N"/>
</dbReference>
<reference evidence="9 10" key="1">
    <citation type="submission" date="2019-06" db="EMBL/GenBank/DDBJ databases">
        <title>New taxonomy in bacterial strain CC-CFT640, isolated from vineyard.</title>
        <authorList>
            <person name="Lin S.-Y."/>
            <person name="Tsai C.-F."/>
            <person name="Young C.-C."/>
        </authorList>
    </citation>
    <scope>NUCLEOTIDE SEQUENCE [LARGE SCALE GENOMIC DNA]</scope>
    <source>
        <strain evidence="9 10">CC-CFT640</strain>
    </source>
</reference>
<comment type="caution">
    <text evidence="9">The sequence shown here is derived from an EMBL/GenBank/DDBJ whole genome shotgun (WGS) entry which is preliminary data.</text>
</comment>
<proteinExistence type="inferred from homology"/>
<dbReference type="AlphaFoldDB" id="A0A5C8PKJ7"/>
<dbReference type="Pfam" id="PF00528">
    <property type="entry name" value="BPD_transp_1"/>
    <property type="match status" value="1"/>
</dbReference>
<dbReference type="PANTHER" id="PTHR43386">
    <property type="entry name" value="OLIGOPEPTIDE TRANSPORT SYSTEM PERMEASE PROTEIN APPC"/>
    <property type="match status" value="1"/>
</dbReference>
<gene>
    <name evidence="9" type="ORF">FHP25_16795</name>
</gene>
<keyword evidence="2 7" id="KW-0813">Transport</keyword>
<sequence>MMSLRLSLGRPAAIRRRFDLSSVLAISFLAVVVLASLLAPWVAPYSPIEQDYTQMLAPPSAAHLLGTDDLGRDVFSRLIHGGKASLFGALLAVLVGTLIGVPVGLIAGFRGGWIDDVIGRLLDTLLSFPAIVLAVAITGALGIGLTNGMIAVGVVFSPVLARLARAQAMVVKQELYVDAARSFGATNTRILWRHVLPNAVQPLIVQVTLMLAVALLAEASLSFLGLGVQPPWPSWGAMLTRAYHYMEAAPEQMFAPGLAILLTALAFNALGETVRVLLDPTN</sequence>
<dbReference type="PROSITE" id="PS50928">
    <property type="entry name" value="ABC_TM1"/>
    <property type="match status" value="1"/>
</dbReference>
<keyword evidence="4 7" id="KW-0812">Transmembrane</keyword>
<evidence type="ECO:0000256" key="2">
    <source>
        <dbReference type="ARBA" id="ARBA00022448"/>
    </source>
</evidence>
<dbReference type="RefSeq" id="WP_147848103.1">
    <property type="nucleotide sequence ID" value="NZ_VDUZ01000018.1"/>
</dbReference>
<dbReference type="SUPFAM" id="SSF161098">
    <property type="entry name" value="MetI-like"/>
    <property type="match status" value="1"/>
</dbReference>
<dbReference type="GO" id="GO:0055085">
    <property type="term" value="P:transmembrane transport"/>
    <property type="evidence" value="ECO:0007669"/>
    <property type="project" value="InterPro"/>
</dbReference>
<dbReference type="CDD" id="cd06261">
    <property type="entry name" value="TM_PBP2"/>
    <property type="match status" value="1"/>
</dbReference>
<evidence type="ECO:0000256" key="7">
    <source>
        <dbReference type="RuleBase" id="RU363032"/>
    </source>
</evidence>